<dbReference type="AlphaFoldDB" id="A0A0D9V6N2"/>
<sequence>MSASEPINFTFPDQNEPIRTRRPAHETGAEHMVKYERAITLMKALPRSDPRSFYQQANIHCAYCTGAYRQDGNPELNVQIHFSCWDVPEGMRLPLAFANASSPLYDSLRNPGHAPPRVVDLDYDRGVEKNYTDEEQIQHNLRVMYKQMISNAPLASLFHGQPYRAGEADKPSAGTVEIYPQNTMHTWTGDLSHLNVENMGVYYSAGRDPVFYPHHANIDRLWEVWRNTATGDRSHTIFTDPDWLDSSFLFYDEEARLVRITVRDVLNIEKLRYAYDDKVGIPWLNARPPLTPNVNNKVKGGLLEYVRFPLSLNVTVTTVLRRPSILEMPIEIENLEEVLVVEGIETDGTSIAKFDVFINAREHEKVEPSGRERAGTFVCLKHLVDNSARGEGVDTSKRVALNEILEDMGAKEDDIVTVTLVLRHENIRIRGLRIVHMVE</sequence>
<dbReference type="Gramene" id="LPERR01G29090.1">
    <property type="protein sequence ID" value="LPERR01G29090.1"/>
    <property type="gene ID" value="LPERR01G29090"/>
</dbReference>
<dbReference type="PRINTS" id="PR00092">
    <property type="entry name" value="TYROSINASE"/>
</dbReference>
<protein>
    <recommendedName>
        <fullName evidence="8">Tyrosinase copper-binding domain-containing protein</fullName>
    </recommendedName>
</protein>
<proteinExistence type="inferred from homology"/>
<dbReference type="Proteomes" id="UP000032180">
    <property type="component" value="Chromosome 1"/>
</dbReference>
<evidence type="ECO:0000256" key="6">
    <source>
        <dbReference type="ARBA" id="ARBA00023008"/>
    </source>
</evidence>
<dbReference type="InterPro" id="IPR008922">
    <property type="entry name" value="Di-copper_centre_dom_sf"/>
</dbReference>
<feature type="domain" description="Tyrosinase copper-binding" evidence="8">
    <location>
        <begin position="208"/>
        <end position="219"/>
    </location>
</feature>
<keyword evidence="5" id="KW-0560">Oxidoreductase</keyword>
<comment type="cofactor">
    <cofactor evidence="1">
        <name>Cu(2+)</name>
        <dbReference type="ChEBI" id="CHEBI:29036"/>
    </cofactor>
</comment>
<dbReference type="GO" id="GO:0046872">
    <property type="term" value="F:metal ion binding"/>
    <property type="evidence" value="ECO:0007669"/>
    <property type="project" value="UniProtKB-KW"/>
</dbReference>
<dbReference type="Pfam" id="PF00264">
    <property type="entry name" value="Tyrosinase"/>
    <property type="match status" value="1"/>
</dbReference>
<dbReference type="InterPro" id="IPR050316">
    <property type="entry name" value="Tyrosinase/Hemocyanin"/>
</dbReference>
<keyword evidence="10" id="KW-1185">Reference proteome</keyword>
<name>A0A0D9V6N2_9ORYZ</name>
<dbReference type="Pfam" id="PF12142">
    <property type="entry name" value="PPO1_DWL"/>
    <property type="match status" value="1"/>
</dbReference>
<evidence type="ECO:0000256" key="3">
    <source>
        <dbReference type="ARBA" id="ARBA00022723"/>
    </source>
</evidence>
<dbReference type="InterPro" id="IPR002227">
    <property type="entry name" value="Tyrosinase_Cu-bd"/>
</dbReference>
<dbReference type="eggNOG" id="ENOG502QVBP">
    <property type="taxonomic scope" value="Eukaryota"/>
</dbReference>
<dbReference type="GO" id="GO:0004097">
    <property type="term" value="F:catechol oxidase activity"/>
    <property type="evidence" value="ECO:0007669"/>
    <property type="project" value="InterPro"/>
</dbReference>
<reference evidence="9 10" key="1">
    <citation type="submission" date="2012-08" db="EMBL/GenBank/DDBJ databases">
        <title>Oryza genome evolution.</title>
        <authorList>
            <person name="Wing R.A."/>
        </authorList>
    </citation>
    <scope>NUCLEOTIDE SEQUENCE</scope>
</reference>
<evidence type="ECO:0000313" key="10">
    <source>
        <dbReference type="Proteomes" id="UP000032180"/>
    </source>
</evidence>
<dbReference type="Pfam" id="PF12143">
    <property type="entry name" value="PPO1_KFDV"/>
    <property type="match status" value="1"/>
</dbReference>
<evidence type="ECO:0000256" key="5">
    <source>
        <dbReference type="ARBA" id="ARBA00023002"/>
    </source>
</evidence>
<evidence type="ECO:0000256" key="2">
    <source>
        <dbReference type="ARBA" id="ARBA00009928"/>
    </source>
</evidence>
<keyword evidence="4" id="KW-0883">Thioether bond</keyword>
<keyword evidence="6" id="KW-0186">Copper</keyword>
<comment type="similarity">
    <text evidence="2">Belongs to the tyrosinase family.</text>
</comment>
<accession>A0A0D9V6N2</accession>
<dbReference type="PANTHER" id="PTHR11474:SF100">
    <property type="entry name" value="POLYPHENOL OXIDASE FAMILY PROTEIN-RELATED"/>
    <property type="match status" value="1"/>
</dbReference>
<keyword evidence="7" id="KW-1015">Disulfide bond</keyword>
<dbReference type="HOGENOM" id="CLU_029668_1_0_1"/>
<dbReference type="InterPro" id="IPR022740">
    <property type="entry name" value="Polyphenol_oxidase_C"/>
</dbReference>
<dbReference type="SUPFAM" id="SSF48056">
    <property type="entry name" value="Di-copper centre-containing domain"/>
    <property type="match status" value="1"/>
</dbReference>
<evidence type="ECO:0000259" key="8">
    <source>
        <dbReference type="PROSITE" id="PS00498"/>
    </source>
</evidence>
<dbReference type="STRING" id="77586.A0A0D9V6N2"/>
<dbReference type="PROSITE" id="PS00498">
    <property type="entry name" value="TYROSINASE_2"/>
    <property type="match status" value="1"/>
</dbReference>
<evidence type="ECO:0000256" key="4">
    <source>
        <dbReference type="ARBA" id="ARBA00022784"/>
    </source>
</evidence>
<evidence type="ECO:0000256" key="1">
    <source>
        <dbReference type="ARBA" id="ARBA00001973"/>
    </source>
</evidence>
<organism evidence="9 10">
    <name type="scientific">Leersia perrieri</name>
    <dbReference type="NCBI Taxonomy" id="77586"/>
    <lineage>
        <taxon>Eukaryota</taxon>
        <taxon>Viridiplantae</taxon>
        <taxon>Streptophyta</taxon>
        <taxon>Embryophyta</taxon>
        <taxon>Tracheophyta</taxon>
        <taxon>Spermatophyta</taxon>
        <taxon>Magnoliopsida</taxon>
        <taxon>Liliopsida</taxon>
        <taxon>Poales</taxon>
        <taxon>Poaceae</taxon>
        <taxon>BOP clade</taxon>
        <taxon>Oryzoideae</taxon>
        <taxon>Oryzeae</taxon>
        <taxon>Oryzinae</taxon>
        <taxon>Leersia</taxon>
    </lineage>
</organism>
<dbReference type="Gene3D" id="1.10.1280.10">
    <property type="entry name" value="Di-copper center containing domain from catechol oxidase"/>
    <property type="match status" value="2"/>
</dbReference>
<reference evidence="10" key="2">
    <citation type="submission" date="2013-12" db="EMBL/GenBank/DDBJ databases">
        <authorList>
            <person name="Yu Y."/>
            <person name="Lee S."/>
            <person name="de Baynast K."/>
            <person name="Wissotski M."/>
            <person name="Liu L."/>
            <person name="Talag J."/>
            <person name="Goicoechea J."/>
            <person name="Angelova A."/>
            <person name="Jetty R."/>
            <person name="Kudrna D."/>
            <person name="Golser W."/>
            <person name="Rivera L."/>
            <person name="Zhang J."/>
            <person name="Wing R."/>
        </authorList>
    </citation>
    <scope>NUCLEOTIDE SEQUENCE</scope>
</reference>
<keyword evidence="3" id="KW-0479">Metal-binding</keyword>
<evidence type="ECO:0000313" key="9">
    <source>
        <dbReference type="EnsemblPlants" id="LPERR01G29090.1"/>
    </source>
</evidence>
<dbReference type="EnsemblPlants" id="LPERR01G29090.1">
    <property type="protein sequence ID" value="LPERR01G29090.1"/>
    <property type="gene ID" value="LPERR01G29090"/>
</dbReference>
<reference evidence="9" key="3">
    <citation type="submission" date="2015-04" db="UniProtKB">
        <authorList>
            <consortium name="EnsemblPlants"/>
        </authorList>
    </citation>
    <scope>IDENTIFICATION</scope>
</reference>
<evidence type="ECO:0000256" key="7">
    <source>
        <dbReference type="ARBA" id="ARBA00023157"/>
    </source>
</evidence>
<dbReference type="PANTHER" id="PTHR11474">
    <property type="entry name" value="TYROSINASE FAMILY MEMBER"/>
    <property type="match status" value="1"/>
</dbReference>
<dbReference type="InterPro" id="IPR022739">
    <property type="entry name" value="Polyphenol_oxidase_cen"/>
</dbReference>